<accession>A0AAE1IWU3</accession>
<dbReference type="Proteomes" id="UP001293593">
    <property type="component" value="Unassembled WGS sequence"/>
</dbReference>
<reference evidence="1" key="1">
    <citation type="submission" date="2023-10" db="EMBL/GenBank/DDBJ databases">
        <title>Chromosome-level genome of the transformable northern wattle, Acacia crassicarpa.</title>
        <authorList>
            <person name="Massaro I."/>
            <person name="Sinha N.R."/>
            <person name="Poethig S."/>
            <person name="Leichty A.R."/>
        </authorList>
    </citation>
    <scope>NUCLEOTIDE SEQUENCE</scope>
    <source>
        <strain evidence="1">Acra3RX</strain>
        <tissue evidence="1">Leaf</tissue>
    </source>
</reference>
<proteinExistence type="predicted"/>
<name>A0AAE1IWU3_9FABA</name>
<sequence length="198" mass="22450">MAKWLNPDEARYVLAEIHEGINGQHVGAKALARKAVRAGYYYVLWGYQTTVQTSMGETAFRLTYGCEAMIPIEVGEPSWRRIKALSNEEGNNEAIMVELDLIDETRVAAHCRDLATKQLLAARYNGKIRPRSFQKGDLVLRRADIGNKNAVEGKLAAKWEGPYRVKKALEKGGYILETLKTKEIKRTWNVDKLKAYYS</sequence>
<protein>
    <submittedName>
        <fullName evidence="1">Uncharacterized protein</fullName>
    </submittedName>
</protein>
<gene>
    <name evidence="1" type="ORF">QN277_007738</name>
</gene>
<dbReference type="EMBL" id="JAWXYG010000012">
    <property type="protein sequence ID" value="KAK4258272.1"/>
    <property type="molecule type" value="Genomic_DNA"/>
</dbReference>
<dbReference type="PANTHER" id="PTHR48475:SF1">
    <property type="entry name" value="RNASE H TYPE-1 DOMAIN-CONTAINING PROTEIN"/>
    <property type="match status" value="1"/>
</dbReference>
<dbReference type="PANTHER" id="PTHR48475">
    <property type="entry name" value="RIBONUCLEASE H"/>
    <property type="match status" value="1"/>
</dbReference>
<dbReference type="AlphaFoldDB" id="A0AAE1IWU3"/>
<organism evidence="1 2">
    <name type="scientific">Acacia crassicarpa</name>
    <name type="common">northern wattle</name>
    <dbReference type="NCBI Taxonomy" id="499986"/>
    <lineage>
        <taxon>Eukaryota</taxon>
        <taxon>Viridiplantae</taxon>
        <taxon>Streptophyta</taxon>
        <taxon>Embryophyta</taxon>
        <taxon>Tracheophyta</taxon>
        <taxon>Spermatophyta</taxon>
        <taxon>Magnoliopsida</taxon>
        <taxon>eudicotyledons</taxon>
        <taxon>Gunneridae</taxon>
        <taxon>Pentapetalae</taxon>
        <taxon>rosids</taxon>
        <taxon>fabids</taxon>
        <taxon>Fabales</taxon>
        <taxon>Fabaceae</taxon>
        <taxon>Caesalpinioideae</taxon>
        <taxon>mimosoid clade</taxon>
        <taxon>Acacieae</taxon>
        <taxon>Acacia</taxon>
    </lineage>
</organism>
<evidence type="ECO:0000313" key="1">
    <source>
        <dbReference type="EMBL" id="KAK4258272.1"/>
    </source>
</evidence>
<keyword evidence="2" id="KW-1185">Reference proteome</keyword>
<evidence type="ECO:0000313" key="2">
    <source>
        <dbReference type="Proteomes" id="UP001293593"/>
    </source>
</evidence>
<comment type="caution">
    <text evidence="1">The sequence shown here is derived from an EMBL/GenBank/DDBJ whole genome shotgun (WGS) entry which is preliminary data.</text>
</comment>